<dbReference type="InterPro" id="IPR035901">
    <property type="entry name" value="GIY-YIG_endonuc_sf"/>
</dbReference>
<name>A0A5D0HUF4_9FLAO</name>
<dbReference type="Gene3D" id="3.40.1440.10">
    <property type="entry name" value="GIY-YIG endonuclease"/>
    <property type="match status" value="1"/>
</dbReference>
<proteinExistence type="inferred from homology"/>
<comment type="caution">
    <text evidence="3">The sequence shown here is derived from an EMBL/GenBank/DDBJ whole genome shotgun (WGS) entry which is preliminary data.</text>
</comment>
<reference evidence="3 4" key="1">
    <citation type="submission" date="2019-08" db="EMBL/GenBank/DDBJ databases">
        <title>Seonamhaeicola sediminis sp. nov., isolated from marine sediment.</title>
        <authorList>
            <person name="Cao W.R."/>
        </authorList>
    </citation>
    <scope>NUCLEOTIDE SEQUENCE [LARGE SCALE GENOMIC DNA]</scope>
    <source>
        <strain evidence="3 4">B011</strain>
    </source>
</reference>
<dbReference type="Proteomes" id="UP000323930">
    <property type="component" value="Unassembled WGS sequence"/>
</dbReference>
<comment type="similarity">
    <text evidence="1">Belongs to the UPF0213 family.</text>
</comment>
<evidence type="ECO:0000259" key="2">
    <source>
        <dbReference type="PROSITE" id="PS50164"/>
    </source>
</evidence>
<dbReference type="CDD" id="cd10449">
    <property type="entry name" value="GIY-YIG_SLX1_like"/>
    <property type="match status" value="1"/>
</dbReference>
<evidence type="ECO:0000313" key="3">
    <source>
        <dbReference type="EMBL" id="TYA75033.1"/>
    </source>
</evidence>
<dbReference type="AlphaFoldDB" id="A0A5D0HUF4"/>
<accession>A0A5D0HUF4</accession>
<dbReference type="SMART" id="SM00465">
    <property type="entry name" value="GIYc"/>
    <property type="match status" value="1"/>
</dbReference>
<evidence type="ECO:0000256" key="1">
    <source>
        <dbReference type="ARBA" id="ARBA00007435"/>
    </source>
</evidence>
<organism evidence="3 4">
    <name type="scientific">Seonamhaeicola marinus</name>
    <dbReference type="NCBI Taxonomy" id="1912246"/>
    <lineage>
        <taxon>Bacteria</taxon>
        <taxon>Pseudomonadati</taxon>
        <taxon>Bacteroidota</taxon>
        <taxon>Flavobacteriia</taxon>
        <taxon>Flavobacteriales</taxon>
        <taxon>Flavobacteriaceae</taxon>
    </lineage>
</organism>
<dbReference type="OrthoDB" id="1495241at2"/>
<gene>
    <name evidence="3" type="ORF">FUA24_12890</name>
</gene>
<feature type="domain" description="GIY-YIG" evidence="2">
    <location>
        <begin position="1"/>
        <end position="80"/>
    </location>
</feature>
<dbReference type="PROSITE" id="PS50164">
    <property type="entry name" value="GIY_YIG"/>
    <property type="match status" value="1"/>
</dbReference>
<dbReference type="PANTHER" id="PTHR34477:SF1">
    <property type="entry name" value="UPF0213 PROTEIN YHBQ"/>
    <property type="match status" value="1"/>
</dbReference>
<sequence length="86" mass="10571">MMLVYVLRSEKDGRFYVGMTSNIERRLEEHNKGRTKSTKGYRPWKLFFFERFDTRLEARKREKYLKSGYGKQWIKEKYNRSYNSVG</sequence>
<keyword evidence="4" id="KW-1185">Reference proteome</keyword>
<dbReference type="Pfam" id="PF01541">
    <property type="entry name" value="GIY-YIG"/>
    <property type="match status" value="1"/>
</dbReference>
<dbReference type="PANTHER" id="PTHR34477">
    <property type="entry name" value="UPF0213 PROTEIN YHBQ"/>
    <property type="match status" value="1"/>
</dbReference>
<protein>
    <submittedName>
        <fullName evidence="3">GIY-YIG nuclease family protein</fullName>
    </submittedName>
</protein>
<dbReference type="InterPro" id="IPR000305">
    <property type="entry name" value="GIY-YIG_endonuc"/>
</dbReference>
<dbReference type="SUPFAM" id="SSF82771">
    <property type="entry name" value="GIY-YIG endonuclease"/>
    <property type="match status" value="1"/>
</dbReference>
<evidence type="ECO:0000313" key="4">
    <source>
        <dbReference type="Proteomes" id="UP000323930"/>
    </source>
</evidence>
<dbReference type="EMBL" id="VSDQ01000679">
    <property type="protein sequence ID" value="TYA75033.1"/>
    <property type="molecule type" value="Genomic_DNA"/>
</dbReference>
<dbReference type="InterPro" id="IPR050190">
    <property type="entry name" value="UPF0213_domain"/>
</dbReference>